<reference evidence="2 3" key="1">
    <citation type="journal article" date="2020" name="Microbiol. Resour. Announc.">
        <title>Complete genome sequence of Pseudomonas otitidis strain MrB4, isolated from Lake Biwa in Japan.</title>
        <authorList>
            <person name="Miyazaki K."/>
            <person name="Hase E."/>
            <person name="Maruya T."/>
        </authorList>
    </citation>
    <scope>NUCLEOTIDE SEQUENCE [LARGE SCALE GENOMIC DNA]</scope>
    <source>
        <strain evidence="2 3">MrB4</strain>
    </source>
</reference>
<dbReference type="KEGG" id="poj:PtoMrB4_26660"/>
<name>A0A679GMD0_9GAMM</name>
<accession>A0A679GMD0</accession>
<feature type="chain" id="PRO_5025675750" description="Multidrug ABC transporter ATPase" evidence="1">
    <location>
        <begin position="30"/>
        <end position="272"/>
    </location>
</feature>
<dbReference type="GeneID" id="57397883"/>
<feature type="signal peptide" evidence="1">
    <location>
        <begin position="1"/>
        <end position="29"/>
    </location>
</feature>
<organism evidence="2 3">
    <name type="scientific">Metapseudomonas otitidis</name>
    <dbReference type="NCBI Taxonomy" id="319939"/>
    <lineage>
        <taxon>Bacteria</taxon>
        <taxon>Pseudomonadati</taxon>
        <taxon>Pseudomonadota</taxon>
        <taxon>Gammaproteobacteria</taxon>
        <taxon>Pseudomonadales</taxon>
        <taxon>Pseudomonadaceae</taxon>
        <taxon>Metapseudomonas</taxon>
    </lineage>
</organism>
<dbReference type="AlphaFoldDB" id="A0A679GMD0"/>
<evidence type="ECO:0000313" key="3">
    <source>
        <dbReference type="Proteomes" id="UP000501237"/>
    </source>
</evidence>
<dbReference type="Proteomes" id="UP000501237">
    <property type="component" value="Chromosome"/>
</dbReference>
<gene>
    <name evidence="2" type="ORF">PtoMrB4_26660</name>
</gene>
<dbReference type="EMBL" id="AP022642">
    <property type="protein sequence ID" value="BCA28689.1"/>
    <property type="molecule type" value="Genomic_DNA"/>
</dbReference>
<keyword evidence="1" id="KW-0732">Signal</keyword>
<proteinExistence type="predicted"/>
<sequence length="272" mass="29915">MDRRLHRPLFRALPWLLAAAASLANPAWARDAQPCEPALLNSIAQQLGQKGWQQPSYDSEGPLVAAACKRWPDDARQSVVALAYDSDTSGGTPGERQLHLLVARVDSASGRILERHEGNLEEDALLEISADSLWLDTARYRLAKDVRAFGVVISSQARGPSCPDAGQFDELTLFVPGKAATLRPVFTGYLREWITVQGTSCVNNDRFRSEHARMTLAIAPKSSHGFADLILSAQVSDDDDKPLRTVKKTLQYDGKTYPYSSTDTFWGTLSVD</sequence>
<dbReference type="RefSeq" id="WP_330592401.1">
    <property type="nucleotide sequence ID" value="NZ_AP022642.1"/>
</dbReference>
<evidence type="ECO:0000256" key="1">
    <source>
        <dbReference type="SAM" id="SignalP"/>
    </source>
</evidence>
<protein>
    <recommendedName>
        <fullName evidence="4">Multidrug ABC transporter ATPase</fullName>
    </recommendedName>
</protein>
<evidence type="ECO:0000313" key="2">
    <source>
        <dbReference type="EMBL" id="BCA28689.1"/>
    </source>
</evidence>
<evidence type="ECO:0008006" key="4">
    <source>
        <dbReference type="Google" id="ProtNLM"/>
    </source>
</evidence>